<evidence type="ECO:0000313" key="3">
    <source>
        <dbReference type="Proteomes" id="UP000654304"/>
    </source>
</evidence>
<dbReference type="Proteomes" id="UP000654304">
    <property type="component" value="Unassembled WGS sequence"/>
</dbReference>
<keyword evidence="3" id="KW-1185">Reference proteome</keyword>
<name>A0ABR7A3L3_9BURK</name>
<keyword evidence="1" id="KW-0812">Transmembrane</keyword>
<proteinExistence type="predicted"/>
<organism evidence="2 3">
    <name type="scientific">Undibacterium curvum</name>
    <dbReference type="NCBI Taxonomy" id="2762294"/>
    <lineage>
        <taxon>Bacteria</taxon>
        <taxon>Pseudomonadati</taxon>
        <taxon>Pseudomonadota</taxon>
        <taxon>Betaproteobacteria</taxon>
        <taxon>Burkholderiales</taxon>
        <taxon>Oxalobacteraceae</taxon>
        <taxon>Undibacterium</taxon>
    </lineage>
</organism>
<dbReference type="RefSeq" id="WP_186903227.1">
    <property type="nucleotide sequence ID" value="NZ_JACOGD010000003.1"/>
</dbReference>
<dbReference type="InterPro" id="IPR010718">
    <property type="entry name" value="DUF1294"/>
</dbReference>
<keyword evidence="1" id="KW-0472">Membrane</keyword>
<comment type="caution">
    <text evidence="2">The sequence shown here is derived from an EMBL/GenBank/DDBJ whole genome shotgun (WGS) entry which is preliminary data.</text>
</comment>
<keyword evidence="1" id="KW-1133">Transmembrane helix</keyword>
<gene>
    <name evidence="2" type="ORF">H8K43_07385</name>
</gene>
<evidence type="ECO:0000256" key="1">
    <source>
        <dbReference type="SAM" id="Phobius"/>
    </source>
</evidence>
<protein>
    <submittedName>
        <fullName evidence="2">DUF1294 domain-containing protein</fullName>
    </submittedName>
</protein>
<feature type="transmembrane region" description="Helical" evidence="1">
    <location>
        <begin position="36"/>
        <end position="56"/>
    </location>
</feature>
<dbReference type="EMBL" id="JACOGD010000003">
    <property type="protein sequence ID" value="MBC3931486.1"/>
    <property type="molecule type" value="Genomic_DNA"/>
</dbReference>
<feature type="transmembrane region" description="Helical" evidence="1">
    <location>
        <begin position="68"/>
        <end position="84"/>
    </location>
</feature>
<sequence>MLYLLLACAVWNLLCLGMMGMDKYLAVRGKRRISELSLLLSGLFAGSAGIWLGMLVWRHKSAKRSFQISLLIVTLLQLLLLIILRQRGLI</sequence>
<dbReference type="Pfam" id="PF06961">
    <property type="entry name" value="DUF1294"/>
    <property type="match status" value="1"/>
</dbReference>
<reference evidence="2 3" key="1">
    <citation type="submission" date="2020-08" db="EMBL/GenBank/DDBJ databases">
        <title>Novel species isolated from subtropical streams in China.</title>
        <authorList>
            <person name="Lu H."/>
        </authorList>
    </citation>
    <scope>NUCLEOTIDE SEQUENCE [LARGE SCALE GENOMIC DNA]</scope>
    <source>
        <strain evidence="2 3">CY22W</strain>
    </source>
</reference>
<evidence type="ECO:0000313" key="2">
    <source>
        <dbReference type="EMBL" id="MBC3931486.1"/>
    </source>
</evidence>
<accession>A0ABR7A3L3</accession>